<dbReference type="SUPFAM" id="SSF57850">
    <property type="entry name" value="RING/U-box"/>
    <property type="match status" value="1"/>
</dbReference>
<dbReference type="InterPro" id="IPR018200">
    <property type="entry name" value="USP_CS"/>
</dbReference>
<organism evidence="9 10">
    <name type="scientific">Riccia sorocarpa</name>
    <dbReference type="NCBI Taxonomy" id="122646"/>
    <lineage>
        <taxon>Eukaryota</taxon>
        <taxon>Viridiplantae</taxon>
        <taxon>Streptophyta</taxon>
        <taxon>Embryophyta</taxon>
        <taxon>Marchantiophyta</taxon>
        <taxon>Marchantiopsida</taxon>
        <taxon>Marchantiidae</taxon>
        <taxon>Marchantiales</taxon>
        <taxon>Ricciaceae</taxon>
        <taxon>Riccia</taxon>
    </lineage>
</organism>
<comment type="caution">
    <text evidence="9">The sequence shown here is derived from an EMBL/GenBank/DDBJ whole genome shotgun (WGS) entry which is preliminary data.</text>
</comment>
<feature type="domain" description="UBP-type" evidence="8">
    <location>
        <begin position="42"/>
        <end position="195"/>
    </location>
</feature>
<evidence type="ECO:0008006" key="11">
    <source>
        <dbReference type="Google" id="ProtNLM"/>
    </source>
</evidence>
<accession>A0ABD3GJA0</accession>
<feature type="compositionally biased region" description="Low complexity" evidence="6">
    <location>
        <begin position="1139"/>
        <end position="1149"/>
    </location>
</feature>
<dbReference type="InterPro" id="IPR050185">
    <property type="entry name" value="Ub_carboxyl-term_hydrolase"/>
</dbReference>
<dbReference type="InterPro" id="IPR013083">
    <property type="entry name" value="Znf_RING/FYVE/PHD"/>
</dbReference>
<feature type="compositionally biased region" description="Basic and acidic residues" evidence="6">
    <location>
        <begin position="1044"/>
        <end position="1065"/>
    </location>
</feature>
<feature type="compositionally biased region" description="Basic and acidic residues" evidence="6">
    <location>
        <begin position="950"/>
        <end position="969"/>
    </location>
</feature>
<keyword evidence="10" id="KW-1185">Reference proteome</keyword>
<feature type="region of interest" description="Disordered" evidence="6">
    <location>
        <begin position="511"/>
        <end position="540"/>
    </location>
</feature>
<dbReference type="EMBL" id="JBJQOH010000007">
    <property type="protein sequence ID" value="KAL3679028.1"/>
    <property type="molecule type" value="Genomic_DNA"/>
</dbReference>
<evidence type="ECO:0000256" key="2">
    <source>
        <dbReference type="ARBA" id="ARBA00022723"/>
    </source>
</evidence>
<dbReference type="Proteomes" id="UP001633002">
    <property type="component" value="Unassembled WGS sequence"/>
</dbReference>
<sequence>MGKRAKKKVQTGPGKLVAGSRLAPNAPVSGASPPSEGGRLEETCQHGANIDKLRIQLAKATAIHCQACAKLRSGKERRVKGRPLKKKTLNQSALSPFSEEKASTHKVWICLWCGHAGCGAGNSASAGVNGSNSSIVKQGVVGRGHAWQHWLQLKHPMVMLCGDDFTSWCFQCEASHEHKPAEFESMKSSELEAQMVSEVAPEVDTTDSALVEAQKTPENEVDASLTPSRDEVLQECANLVQKKLKELVVQVEEVSANGSRQGDEESNNGVIREGEKTAKPNRIIKGLLNLGNTCFFNSVMQNLLGLQILRDYFVGESAEFEGPLTTSLRKFFQEITVQPATESLGVNGLEGGLKRGGAKARGGWSAVGGVHNPKGLFGAVCAKAPRFKGYQQQDSHELLKCLLDGLHTEEETARKLFSAANKKAEDLTNGSGHSGVDGEQKNVSPLEKNGTNGLEKKQERAETFVEKIFGGQLSSTVSCCECGHSSVVYEPFLDLSLSIPSKKVPPQVTQLQSLSEAPAPRAIAKSQRMHSLRSNGSSLRVKTCDNSELDDDVLNSSSSQIPASGTPILLLPPPPPKGGNVDTLTLSTVSDDNSWLDFVDESQDLESQVTYGCVPNREEYGGSNLYSSGCSVDQDYEMIDESVANGPSVKQARLSAGDIASLHALNAHRFEEITDEGGVAGSLVTSVSPTDAAPPSEKLLLLEAPRQSWAETNIHSNWFDSERSLLGSGSGQEEDGYVQIRGGSESQILLLTQGDEADYLFHGPVIENSSHPGTSAEQFVNCDDDSNVNGLRPGGTGRSLDIAQGDAEAHMDGDPQGDYDGVASLFEEEEECKEYGPSYGPFPLNHDGAGYDGSSGFEEVGLDDVLDLGKITCESRDDWLVCTSDQQGDDSEEVALSLEGCLQIFTKPEILSGENAWGCENCTNRYYENLAGAIAKSSVTLLAKESPVTMDKDCRSENGNRPSTEEDKLLGSSGSGSQTDVRTQQEDSDSVRGVARTSTSSHEEEGVFQGATRITGGDVKAHPSDVVTSHGVSVSVPSTVSCEKGSKECMDAGLKRTEDKERMDTRQGQGEFLSVRSGSNEADLPDSPPSSSSNGLADTIGKDRDASGSDSGVVRDSGQGDELNAQRAEPGPARESEKSTSSSSSARNAKSAKSRSKKVVPEPRKVIKQEATKRYLISKAPPVLVVQLKRFARDLRGRLSKLYGPVSFQESLDLSPYVDQRHVTAQSCRYRLTGTVEHSGTLKGGHYVAYVRGPQAPMHEFNGNGAPESAWYHISDSYVRQTSLDAVLKSEAYLLFYERC</sequence>
<dbReference type="Pfam" id="PF02148">
    <property type="entry name" value="zf-UBP"/>
    <property type="match status" value="1"/>
</dbReference>
<feature type="domain" description="USP" evidence="7">
    <location>
        <begin position="285"/>
        <end position="1300"/>
    </location>
</feature>
<feature type="region of interest" description="Disordered" evidence="6">
    <location>
        <begin position="1"/>
        <end position="41"/>
    </location>
</feature>
<dbReference type="GO" id="GO:0008270">
    <property type="term" value="F:zinc ion binding"/>
    <property type="evidence" value="ECO:0007669"/>
    <property type="project" value="UniProtKB-KW"/>
</dbReference>
<feature type="compositionally biased region" description="Basic residues" evidence="6">
    <location>
        <begin position="76"/>
        <end position="88"/>
    </location>
</feature>
<dbReference type="SUPFAM" id="SSF54001">
    <property type="entry name" value="Cysteine proteinases"/>
    <property type="match status" value="1"/>
</dbReference>
<keyword evidence="4" id="KW-0862">Zinc</keyword>
<evidence type="ECO:0000313" key="10">
    <source>
        <dbReference type="Proteomes" id="UP001633002"/>
    </source>
</evidence>
<evidence type="ECO:0000256" key="3">
    <source>
        <dbReference type="ARBA" id="ARBA00022771"/>
    </source>
</evidence>
<protein>
    <recommendedName>
        <fullName evidence="11">Ubiquitinyl hydrolase 1</fullName>
    </recommendedName>
</protein>
<dbReference type="InterPro" id="IPR001607">
    <property type="entry name" value="Znf_UBP"/>
</dbReference>
<proteinExistence type="inferred from homology"/>
<comment type="similarity">
    <text evidence="1">Belongs to the peptidase C19 family.</text>
</comment>
<dbReference type="Pfam" id="PF00443">
    <property type="entry name" value="UCH"/>
    <property type="match status" value="1"/>
</dbReference>
<dbReference type="PROSITE" id="PS50271">
    <property type="entry name" value="ZF_UBP"/>
    <property type="match status" value="1"/>
</dbReference>
<dbReference type="Gene3D" id="3.90.70.10">
    <property type="entry name" value="Cysteine proteinases"/>
    <property type="match status" value="2"/>
</dbReference>
<feature type="region of interest" description="Disordered" evidence="6">
    <location>
        <begin position="553"/>
        <end position="575"/>
    </location>
</feature>
<feature type="region of interest" description="Disordered" evidence="6">
    <location>
        <begin position="76"/>
        <end position="96"/>
    </location>
</feature>
<feature type="compositionally biased region" description="Polar residues" evidence="6">
    <location>
        <begin position="1026"/>
        <end position="1041"/>
    </location>
</feature>
<feature type="compositionally biased region" description="Low complexity" evidence="6">
    <location>
        <begin position="1108"/>
        <end position="1121"/>
    </location>
</feature>
<evidence type="ECO:0000259" key="8">
    <source>
        <dbReference type="PROSITE" id="PS50271"/>
    </source>
</evidence>
<dbReference type="InterPro" id="IPR038765">
    <property type="entry name" value="Papain-like_cys_pep_sf"/>
</dbReference>
<name>A0ABD3GJA0_9MARC</name>
<dbReference type="PROSITE" id="PS00973">
    <property type="entry name" value="USP_2"/>
    <property type="match status" value="1"/>
</dbReference>
<keyword evidence="3 5" id="KW-0863">Zinc-finger</keyword>
<feature type="region of interest" description="Disordered" evidence="6">
    <location>
        <begin position="424"/>
        <end position="455"/>
    </location>
</feature>
<dbReference type="InterPro" id="IPR001394">
    <property type="entry name" value="Peptidase_C19_UCH"/>
</dbReference>
<dbReference type="PROSITE" id="PS00972">
    <property type="entry name" value="USP_1"/>
    <property type="match status" value="1"/>
</dbReference>
<feature type="compositionally biased region" description="Polar residues" evidence="6">
    <location>
        <begin position="554"/>
        <end position="563"/>
    </location>
</feature>
<keyword evidence="2" id="KW-0479">Metal-binding</keyword>
<evidence type="ECO:0000256" key="1">
    <source>
        <dbReference type="ARBA" id="ARBA00009085"/>
    </source>
</evidence>
<dbReference type="PROSITE" id="PS50235">
    <property type="entry name" value="USP_3"/>
    <property type="match status" value="1"/>
</dbReference>
<gene>
    <name evidence="9" type="ORF">R1sor_021984</name>
</gene>
<feature type="region of interest" description="Disordered" evidence="6">
    <location>
        <begin position="948"/>
        <end position="1165"/>
    </location>
</feature>
<dbReference type="Gene3D" id="3.30.40.10">
    <property type="entry name" value="Zinc/RING finger domain, C3HC4 (zinc finger)"/>
    <property type="match status" value="1"/>
</dbReference>
<evidence type="ECO:0000256" key="6">
    <source>
        <dbReference type="SAM" id="MobiDB-lite"/>
    </source>
</evidence>
<dbReference type="PANTHER" id="PTHR21646:SF39">
    <property type="entry name" value="UBIQUITIN CARBOXYL-TERMINAL HYDROLASE 16"/>
    <property type="match status" value="1"/>
</dbReference>
<reference evidence="9 10" key="1">
    <citation type="submission" date="2024-09" db="EMBL/GenBank/DDBJ databases">
        <title>Chromosome-scale assembly of Riccia sorocarpa.</title>
        <authorList>
            <person name="Paukszto L."/>
        </authorList>
    </citation>
    <scope>NUCLEOTIDE SEQUENCE [LARGE SCALE GENOMIC DNA]</scope>
    <source>
        <strain evidence="9">LP-2024</strain>
        <tissue evidence="9">Aerial parts of the thallus</tissue>
    </source>
</reference>
<dbReference type="PANTHER" id="PTHR21646">
    <property type="entry name" value="UBIQUITIN CARBOXYL-TERMINAL HYDROLASE"/>
    <property type="match status" value="1"/>
</dbReference>
<evidence type="ECO:0000256" key="4">
    <source>
        <dbReference type="ARBA" id="ARBA00022833"/>
    </source>
</evidence>
<dbReference type="InterPro" id="IPR028889">
    <property type="entry name" value="USP"/>
</dbReference>
<evidence type="ECO:0000256" key="5">
    <source>
        <dbReference type="PROSITE-ProRule" id="PRU00502"/>
    </source>
</evidence>
<evidence type="ECO:0000313" key="9">
    <source>
        <dbReference type="EMBL" id="KAL3679028.1"/>
    </source>
</evidence>
<evidence type="ECO:0000259" key="7">
    <source>
        <dbReference type="PROSITE" id="PS50235"/>
    </source>
</evidence>